<evidence type="ECO:0000256" key="1">
    <source>
        <dbReference type="SAM" id="MobiDB-lite"/>
    </source>
</evidence>
<feature type="region of interest" description="Disordered" evidence="1">
    <location>
        <begin position="118"/>
        <end position="151"/>
    </location>
</feature>
<accession>A0A9P7EIT1</accession>
<keyword evidence="3" id="KW-1185">Reference proteome</keyword>
<reference evidence="2" key="1">
    <citation type="journal article" date="2020" name="New Phytol.">
        <title>Comparative genomics reveals dynamic genome evolution in host specialist ectomycorrhizal fungi.</title>
        <authorList>
            <person name="Lofgren L.A."/>
            <person name="Nguyen N.H."/>
            <person name="Vilgalys R."/>
            <person name="Ruytinx J."/>
            <person name="Liao H.L."/>
            <person name="Branco S."/>
            <person name="Kuo A."/>
            <person name="LaButti K."/>
            <person name="Lipzen A."/>
            <person name="Andreopoulos W."/>
            <person name="Pangilinan J."/>
            <person name="Riley R."/>
            <person name="Hundley H."/>
            <person name="Na H."/>
            <person name="Barry K."/>
            <person name="Grigoriev I.V."/>
            <person name="Stajich J.E."/>
            <person name="Kennedy P.G."/>
        </authorList>
    </citation>
    <scope>NUCLEOTIDE SEQUENCE</scope>
    <source>
        <strain evidence="2">MN1</strain>
    </source>
</reference>
<gene>
    <name evidence="2" type="ORF">BJ212DRAFT_1297307</name>
</gene>
<comment type="caution">
    <text evidence="2">The sequence shown here is derived from an EMBL/GenBank/DDBJ whole genome shotgun (WGS) entry which is preliminary data.</text>
</comment>
<evidence type="ECO:0000313" key="2">
    <source>
        <dbReference type="EMBL" id="KAG1822067.1"/>
    </source>
</evidence>
<proteinExistence type="predicted"/>
<feature type="compositionally biased region" description="Polar residues" evidence="1">
    <location>
        <begin position="127"/>
        <end position="141"/>
    </location>
</feature>
<protein>
    <submittedName>
        <fullName evidence="2">Uncharacterized protein</fullName>
    </submittedName>
</protein>
<dbReference type="RefSeq" id="XP_041196807.1">
    <property type="nucleotide sequence ID" value="XM_041332565.1"/>
</dbReference>
<dbReference type="EMBL" id="JABBWG010000006">
    <property type="protein sequence ID" value="KAG1822067.1"/>
    <property type="molecule type" value="Genomic_DNA"/>
</dbReference>
<dbReference type="Proteomes" id="UP000807769">
    <property type="component" value="Unassembled WGS sequence"/>
</dbReference>
<name>A0A9P7EIT1_9AGAM</name>
<dbReference type="OrthoDB" id="2690142at2759"/>
<dbReference type="GeneID" id="64626582"/>
<organism evidence="2 3">
    <name type="scientific">Suillus subaureus</name>
    <dbReference type="NCBI Taxonomy" id="48587"/>
    <lineage>
        <taxon>Eukaryota</taxon>
        <taxon>Fungi</taxon>
        <taxon>Dikarya</taxon>
        <taxon>Basidiomycota</taxon>
        <taxon>Agaricomycotina</taxon>
        <taxon>Agaricomycetes</taxon>
        <taxon>Agaricomycetidae</taxon>
        <taxon>Boletales</taxon>
        <taxon>Suillineae</taxon>
        <taxon>Suillaceae</taxon>
        <taxon>Suillus</taxon>
    </lineage>
</organism>
<dbReference type="AlphaFoldDB" id="A0A9P7EIT1"/>
<sequence length="151" mass="16637">MSTPVDTSLTSLKASTAQIMAIISGTQQIPQGSSHFALITQAGSCSQGVWGWTPALHHAFMLKELMCVWSMTPQAWPNWHSIGYDNPCLLKHIWHAKLLTWEVLGDHTFDLPVAAAPSTGSTKDRTLSSQCLPQEQSSRLSQDLGFKWDTD</sequence>
<evidence type="ECO:0000313" key="3">
    <source>
        <dbReference type="Proteomes" id="UP000807769"/>
    </source>
</evidence>